<accession>A0AAN8N4V5</accession>
<sequence length="67" mass="7230">MCQFASYVLKPTTEERNTMFALLGSAAYITGSTVPSLTGEQIATLYSPGYVPPNMDQQVVIVTKTTP</sequence>
<dbReference type="AlphaFoldDB" id="A0AAN8N4V5"/>
<reference evidence="1 2" key="1">
    <citation type="submission" date="2019-10" db="EMBL/GenBank/DDBJ databases">
        <authorList>
            <person name="Palmer J.M."/>
        </authorList>
    </citation>
    <scope>NUCLEOTIDE SEQUENCE [LARGE SCALE GENOMIC DNA]</scope>
    <source>
        <strain evidence="1 2">TWF506</strain>
    </source>
</reference>
<gene>
    <name evidence="1" type="ORF">TWF506_003040</name>
</gene>
<dbReference type="Proteomes" id="UP001307849">
    <property type="component" value="Unassembled WGS sequence"/>
</dbReference>
<evidence type="ECO:0000313" key="2">
    <source>
        <dbReference type="Proteomes" id="UP001307849"/>
    </source>
</evidence>
<comment type="caution">
    <text evidence="1">The sequence shown here is derived from an EMBL/GenBank/DDBJ whole genome shotgun (WGS) entry which is preliminary data.</text>
</comment>
<keyword evidence="2" id="KW-1185">Reference proteome</keyword>
<name>A0AAN8N4V5_9PEZI</name>
<dbReference type="EMBL" id="JAVHJM010000011">
    <property type="protein sequence ID" value="KAK6502457.1"/>
    <property type="molecule type" value="Genomic_DNA"/>
</dbReference>
<proteinExistence type="predicted"/>
<evidence type="ECO:0000313" key="1">
    <source>
        <dbReference type="EMBL" id="KAK6502457.1"/>
    </source>
</evidence>
<protein>
    <submittedName>
        <fullName evidence="1">Uncharacterized protein</fullName>
    </submittedName>
</protein>
<organism evidence="1 2">
    <name type="scientific">Arthrobotrys conoides</name>
    <dbReference type="NCBI Taxonomy" id="74498"/>
    <lineage>
        <taxon>Eukaryota</taxon>
        <taxon>Fungi</taxon>
        <taxon>Dikarya</taxon>
        <taxon>Ascomycota</taxon>
        <taxon>Pezizomycotina</taxon>
        <taxon>Orbiliomycetes</taxon>
        <taxon>Orbiliales</taxon>
        <taxon>Orbiliaceae</taxon>
        <taxon>Arthrobotrys</taxon>
    </lineage>
</organism>